<evidence type="ECO:0000313" key="2">
    <source>
        <dbReference type="Proteomes" id="UP001165960"/>
    </source>
</evidence>
<organism evidence="1 2">
    <name type="scientific">Entomophthora muscae</name>
    <dbReference type="NCBI Taxonomy" id="34485"/>
    <lineage>
        <taxon>Eukaryota</taxon>
        <taxon>Fungi</taxon>
        <taxon>Fungi incertae sedis</taxon>
        <taxon>Zoopagomycota</taxon>
        <taxon>Entomophthoromycotina</taxon>
        <taxon>Entomophthoromycetes</taxon>
        <taxon>Entomophthorales</taxon>
        <taxon>Entomophthoraceae</taxon>
        <taxon>Entomophthora</taxon>
    </lineage>
</organism>
<evidence type="ECO:0000313" key="1">
    <source>
        <dbReference type="EMBL" id="KAJ9073026.1"/>
    </source>
</evidence>
<accession>A0ACC2TEY3</accession>
<comment type="caution">
    <text evidence="1">The sequence shown here is derived from an EMBL/GenBank/DDBJ whole genome shotgun (WGS) entry which is preliminary data.</text>
</comment>
<reference evidence="1" key="1">
    <citation type="submission" date="2022-04" db="EMBL/GenBank/DDBJ databases">
        <title>Genome of the entomopathogenic fungus Entomophthora muscae.</title>
        <authorList>
            <person name="Elya C."/>
            <person name="Lovett B.R."/>
            <person name="Lee E."/>
            <person name="Macias A.M."/>
            <person name="Hajek A.E."/>
            <person name="De Bivort B.L."/>
            <person name="Kasson M.T."/>
            <person name="De Fine Licht H.H."/>
            <person name="Stajich J.E."/>
        </authorList>
    </citation>
    <scope>NUCLEOTIDE SEQUENCE</scope>
    <source>
        <strain evidence="1">Berkeley</strain>
    </source>
</reference>
<gene>
    <name evidence="1" type="ORF">DSO57_1020963</name>
</gene>
<proteinExistence type="predicted"/>
<dbReference type="EMBL" id="QTSX02002940">
    <property type="protein sequence ID" value="KAJ9073026.1"/>
    <property type="molecule type" value="Genomic_DNA"/>
</dbReference>
<dbReference type="Proteomes" id="UP001165960">
    <property type="component" value="Unassembled WGS sequence"/>
</dbReference>
<sequence>MLRFIAFLLVALGEPTVYIFNERGPHGPNGKCFSVEAIYSYNLILWDTYKIYARQNGELFFSCSPLVGCVQSMTYAASFDEEKKSLIVATENVTLTAFNMAVGWDARLFRFGPVQYIAKAGCS</sequence>
<name>A0ACC2TEY3_9FUNG</name>
<keyword evidence="2" id="KW-1185">Reference proteome</keyword>
<protein>
    <submittedName>
        <fullName evidence="1">Uncharacterized protein</fullName>
    </submittedName>
</protein>